<evidence type="ECO:0000256" key="11">
    <source>
        <dbReference type="SAM" id="MobiDB-lite"/>
    </source>
</evidence>
<organism evidence="13 14">
    <name type="scientific">Nelumbo nucifera</name>
    <name type="common">Sacred lotus</name>
    <dbReference type="NCBI Taxonomy" id="4432"/>
    <lineage>
        <taxon>Eukaryota</taxon>
        <taxon>Viridiplantae</taxon>
        <taxon>Streptophyta</taxon>
        <taxon>Embryophyta</taxon>
        <taxon>Tracheophyta</taxon>
        <taxon>Spermatophyta</taxon>
        <taxon>Magnoliopsida</taxon>
        <taxon>Proteales</taxon>
        <taxon>Nelumbonaceae</taxon>
        <taxon>Nelumbo</taxon>
    </lineage>
</organism>
<keyword evidence="7" id="KW-0961">Cell wall biogenesis/degradation</keyword>
<dbReference type="Pfam" id="PF03552">
    <property type="entry name" value="Cellulose_synt"/>
    <property type="match status" value="2"/>
</dbReference>
<dbReference type="GO" id="GO:0009833">
    <property type="term" value="P:plant-type primary cell wall biogenesis"/>
    <property type="evidence" value="ECO:0000318"/>
    <property type="project" value="GO_Central"/>
</dbReference>
<feature type="binding site" evidence="10">
    <location>
        <position position="324"/>
    </location>
    <ligand>
        <name>Mn(2+)</name>
        <dbReference type="ChEBI" id="CHEBI:29035"/>
    </ligand>
</feature>
<keyword evidence="13" id="KW-1185">Reference proteome</keyword>
<evidence type="ECO:0000313" key="14">
    <source>
        <dbReference type="RefSeq" id="XP_010267672.1"/>
    </source>
</evidence>
<feature type="transmembrane region" description="Helical" evidence="12">
    <location>
        <begin position="572"/>
        <end position="597"/>
    </location>
</feature>
<evidence type="ECO:0000256" key="6">
    <source>
        <dbReference type="ARBA" id="ARBA00023136"/>
    </source>
</evidence>
<accession>A0A1U8AJ06</accession>
<dbReference type="KEGG" id="nnu:104604823"/>
<dbReference type="FunFam" id="3.90.550.10:FF:000135">
    <property type="entry name" value="Cellulose synthase-like protein G3"/>
    <property type="match status" value="1"/>
</dbReference>
<evidence type="ECO:0000256" key="1">
    <source>
        <dbReference type="ARBA" id="ARBA00004127"/>
    </source>
</evidence>
<dbReference type="STRING" id="4432.A0A1U8AJ06"/>
<dbReference type="eggNOG" id="ENOG502QZE9">
    <property type="taxonomic scope" value="Eukaryota"/>
</dbReference>
<gene>
    <name evidence="14" type="primary">LOC104604823</name>
</gene>
<keyword evidence="6 12" id="KW-0472">Membrane</keyword>
<sequence length="628" mass="71315">MKRSGSNQNQSCVHSSTPISPPPPLPLHSFEVLRRTPLNRAFALVYATAISALLYRHTLSLLSGSATTFFSFSLVSFSLLLSDAVLAFMWVTEQAFRMRPVRRKVFIENLSRVVDEKNFPALDVFICTADPFKEPPLRAINTALSVMAYDYPTDKVSVYVSDDGGSQLTLFSLMEAAKFATHWLPFCKEFRIEERCPDAYFRSTHSCAQTEKMKIMYGMMKEKIESVMERRGGFVNDFISSDHHRQAFNKWTPGFTRQDHPTVIEVLLDSGTDKDVTGRAMPNLVYVSREKSSSWPHHFKAGALNVLLRVSETMSNAPVVLTLDCDMYSNDPRTPLRVLCHLFDPVVAPKLAYIQFPQRFHGIDKHDIYGNEQKHLFQLNPMGSDGSAGPNYVGSGCFFRRRSLFGGPFSFLSSGVLQLQAKPIMSATPSALSHHVASCTFEHATDWGYKMGFRYGSLVEDYYTGYRLQCEGWKSVFCNPNRAAFLGDVPLNLTDALTQNRRWCVGLLEVGFSRYNPITFGIRSMGLLMALNYAHYAYWPIWSIPITIYAIVPQLALINGLSIFPTMWDPWFYLYWFLFLGAYGQDAIEFTLAGSTIQRWWNDQRMWLIRGIGQVASSSYNIDEEAYI</sequence>
<keyword evidence="5 12" id="KW-1133">Transmembrane helix</keyword>
<dbReference type="PANTHER" id="PTHR13301">
    <property type="entry name" value="X-BOX TRANSCRIPTION FACTOR-RELATED"/>
    <property type="match status" value="1"/>
</dbReference>
<dbReference type="GO" id="GO:0012505">
    <property type="term" value="C:endomembrane system"/>
    <property type="evidence" value="ECO:0007669"/>
    <property type="project" value="UniProtKB-SubCell"/>
</dbReference>
<feature type="compositionally biased region" description="Polar residues" evidence="11">
    <location>
        <begin position="1"/>
        <end position="13"/>
    </location>
</feature>
<feature type="binding site" evidence="9">
    <location>
        <position position="134"/>
    </location>
    <ligand>
        <name>UDP-alpha-D-glucose</name>
        <dbReference type="ChEBI" id="CHEBI:58885"/>
    </ligand>
</feature>
<keyword evidence="2" id="KW-0328">Glycosyltransferase</keyword>
<dbReference type="OrthoDB" id="72851at2759"/>
<dbReference type="SUPFAM" id="SSF53448">
    <property type="entry name" value="Nucleotide-diphospho-sugar transferases"/>
    <property type="match status" value="1"/>
</dbReference>
<dbReference type="GO" id="GO:0016760">
    <property type="term" value="F:cellulose synthase (UDP-forming) activity"/>
    <property type="evidence" value="ECO:0007669"/>
    <property type="project" value="InterPro"/>
</dbReference>
<feature type="transmembrane region" description="Helical" evidence="12">
    <location>
        <begin position="38"/>
        <end position="57"/>
    </location>
</feature>
<dbReference type="GeneID" id="104604823"/>
<keyword evidence="3" id="KW-0808">Transferase</keyword>
<evidence type="ECO:0000256" key="4">
    <source>
        <dbReference type="ARBA" id="ARBA00022692"/>
    </source>
</evidence>
<feature type="binding site" evidence="9">
    <location>
        <position position="163"/>
    </location>
    <ligand>
        <name>UDP-alpha-D-glucose</name>
        <dbReference type="ChEBI" id="CHEBI:58885"/>
    </ligand>
</feature>
<dbReference type="GO" id="GO:0030244">
    <property type="term" value="P:cellulose biosynthetic process"/>
    <property type="evidence" value="ECO:0000318"/>
    <property type="project" value="GO_Central"/>
</dbReference>
<dbReference type="InParanoid" id="A0A1U8AJ06"/>
<evidence type="ECO:0000256" key="10">
    <source>
        <dbReference type="PIRSR" id="PIRSR605150-3"/>
    </source>
</evidence>
<dbReference type="FunCoup" id="A0A1U8AJ06">
    <property type="interactions" value="93"/>
</dbReference>
<dbReference type="GO" id="GO:0071555">
    <property type="term" value="P:cell wall organization"/>
    <property type="evidence" value="ECO:0007669"/>
    <property type="project" value="UniProtKB-KW"/>
</dbReference>
<feature type="region of interest" description="Disordered" evidence="11">
    <location>
        <begin position="1"/>
        <end position="20"/>
    </location>
</feature>
<evidence type="ECO:0000256" key="3">
    <source>
        <dbReference type="ARBA" id="ARBA00022679"/>
    </source>
</evidence>
<protein>
    <submittedName>
        <fullName evidence="14">Cellulose synthase-like protein G3</fullName>
    </submittedName>
</protein>
<dbReference type="GO" id="GO:0016759">
    <property type="term" value="F:cellulose synthase activity"/>
    <property type="evidence" value="ECO:0000318"/>
    <property type="project" value="GO_Central"/>
</dbReference>
<comment type="subcellular location">
    <subcellularLocation>
        <location evidence="1">Endomembrane system</location>
        <topology evidence="1">Multi-pass membrane protein</topology>
    </subcellularLocation>
</comment>
<dbReference type="GO" id="GO:0005886">
    <property type="term" value="C:plasma membrane"/>
    <property type="evidence" value="ECO:0000318"/>
    <property type="project" value="GO_Central"/>
</dbReference>
<evidence type="ECO:0000256" key="9">
    <source>
        <dbReference type="PIRSR" id="PIRSR605150-2"/>
    </source>
</evidence>
<feature type="active site" evidence="8">
    <location>
        <position position="163"/>
    </location>
</feature>
<dbReference type="Gene3D" id="3.90.550.10">
    <property type="entry name" value="Spore Coat Polysaccharide Biosynthesis Protein SpsA, Chain A"/>
    <property type="match status" value="1"/>
</dbReference>
<evidence type="ECO:0000256" key="12">
    <source>
        <dbReference type="SAM" id="Phobius"/>
    </source>
</evidence>
<dbReference type="AlphaFoldDB" id="A0A1U8AJ06"/>
<evidence type="ECO:0000256" key="5">
    <source>
        <dbReference type="ARBA" id="ARBA00022989"/>
    </source>
</evidence>
<keyword evidence="4 12" id="KW-0812">Transmembrane</keyword>
<evidence type="ECO:0000256" key="2">
    <source>
        <dbReference type="ARBA" id="ARBA00022676"/>
    </source>
</evidence>
<feature type="binding site" evidence="9">
    <location>
        <position position="133"/>
    </location>
    <ligand>
        <name>UDP-alpha-D-glucose</name>
        <dbReference type="ChEBI" id="CHEBI:58885"/>
    </ligand>
</feature>
<evidence type="ECO:0000313" key="13">
    <source>
        <dbReference type="Proteomes" id="UP000189703"/>
    </source>
</evidence>
<dbReference type="Proteomes" id="UP000189703">
    <property type="component" value="Unplaced"/>
</dbReference>
<feature type="binding site" evidence="10">
    <location>
        <position position="300"/>
    </location>
    <ligand>
        <name>Mn(2+)</name>
        <dbReference type="ChEBI" id="CHEBI:29035"/>
    </ligand>
</feature>
<name>A0A1U8AJ06_NELNU</name>
<dbReference type="OMA" id="MIRGLTC"/>
<feature type="transmembrane region" description="Helical" evidence="12">
    <location>
        <begin position="69"/>
        <end position="92"/>
    </location>
</feature>
<reference evidence="14" key="1">
    <citation type="submission" date="2025-08" db="UniProtKB">
        <authorList>
            <consortium name="RefSeq"/>
        </authorList>
    </citation>
    <scope>IDENTIFICATION</scope>
</reference>
<evidence type="ECO:0000256" key="8">
    <source>
        <dbReference type="PIRSR" id="PIRSR605150-1"/>
    </source>
</evidence>
<evidence type="ECO:0000256" key="7">
    <source>
        <dbReference type="ARBA" id="ARBA00023316"/>
    </source>
</evidence>
<feature type="transmembrane region" description="Helical" evidence="12">
    <location>
        <begin position="533"/>
        <end position="552"/>
    </location>
</feature>
<dbReference type="InterPro" id="IPR029044">
    <property type="entry name" value="Nucleotide-diphossugar_trans"/>
</dbReference>
<dbReference type="InterPro" id="IPR005150">
    <property type="entry name" value="Cellulose_synth"/>
</dbReference>
<proteinExistence type="predicted"/>
<feature type="active site" evidence="8">
    <location>
        <position position="461"/>
    </location>
</feature>
<dbReference type="RefSeq" id="XP_010267672.1">
    <property type="nucleotide sequence ID" value="XM_010269370.2"/>
</dbReference>